<proteinExistence type="predicted"/>
<sequence length="131" mass="15022">MGCQYSGDLKRKKKSAYGNEEPEDLTPESKVKDVALTRPLIDLNEKPDWWEKESLKIDIPESGAEEVGPKNLSLETWLKDREKIQVTDPDSEEKEQIEQAAKPESETDVSLTVPVHRTLNQRQLICSRFQL</sequence>
<dbReference type="EMBL" id="SWLB01000028">
    <property type="protein sequence ID" value="KAF3320643.1"/>
    <property type="molecule type" value="Genomic_DNA"/>
</dbReference>
<reference evidence="2" key="1">
    <citation type="submission" date="2020-01" db="EMBL/GenBank/DDBJ databases">
        <title>Genome sequence of Kobresia littledalei, the first chromosome-level genome in the family Cyperaceae.</title>
        <authorList>
            <person name="Qu G."/>
        </authorList>
    </citation>
    <scope>NUCLEOTIDE SEQUENCE</scope>
    <source>
        <strain evidence="2">C.B.Clarke</strain>
        <tissue evidence="2">Leaf</tissue>
    </source>
</reference>
<keyword evidence="3" id="KW-1185">Reference proteome</keyword>
<gene>
    <name evidence="2" type="ORF">FCM35_KLT14777</name>
</gene>
<evidence type="ECO:0000313" key="3">
    <source>
        <dbReference type="Proteomes" id="UP000623129"/>
    </source>
</evidence>
<protein>
    <submittedName>
        <fullName evidence="2">Uncharacterized protein</fullName>
    </submittedName>
</protein>
<dbReference type="AlphaFoldDB" id="A0A833QCG7"/>
<comment type="caution">
    <text evidence="2">The sequence shown here is derived from an EMBL/GenBank/DDBJ whole genome shotgun (WGS) entry which is preliminary data.</text>
</comment>
<feature type="region of interest" description="Disordered" evidence="1">
    <location>
        <begin position="1"/>
        <end position="30"/>
    </location>
</feature>
<name>A0A833QCG7_9POAL</name>
<evidence type="ECO:0000256" key="1">
    <source>
        <dbReference type="SAM" id="MobiDB-lite"/>
    </source>
</evidence>
<feature type="region of interest" description="Disordered" evidence="1">
    <location>
        <begin position="85"/>
        <end position="113"/>
    </location>
</feature>
<dbReference type="Proteomes" id="UP000623129">
    <property type="component" value="Unassembled WGS sequence"/>
</dbReference>
<organism evidence="2 3">
    <name type="scientific">Carex littledalei</name>
    <dbReference type="NCBI Taxonomy" id="544730"/>
    <lineage>
        <taxon>Eukaryota</taxon>
        <taxon>Viridiplantae</taxon>
        <taxon>Streptophyta</taxon>
        <taxon>Embryophyta</taxon>
        <taxon>Tracheophyta</taxon>
        <taxon>Spermatophyta</taxon>
        <taxon>Magnoliopsida</taxon>
        <taxon>Liliopsida</taxon>
        <taxon>Poales</taxon>
        <taxon>Cyperaceae</taxon>
        <taxon>Cyperoideae</taxon>
        <taxon>Cariceae</taxon>
        <taxon>Carex</taxon>
        <taxon>Carex subgen. Euthyceras</taxon>
    </lineage>
</organism>
<evidence type="ECO:0000313" key="2">
    <source>
        <dbReference type="EMBL" id="KAF3320643.1"/>
    </source>
</evidence>
<feature type="compositionally biased region" description="Basic and acidic residues" evidence="1">
    <location>
        <begin position="94"/>
        <end position="105"/>
    </location>
</feature>
<accession>A0A833QCG7</accession>